<feature type="region of interest" description="Disordered" evidence="2">
    <location>
        <begin position="138"/>
        <end position="182"/>
    </location>
</feature>
<dbReference type="Proteomes" id="UP000184452">
    <property type="component" value="Unassembled WGS sequence"/>
</dbReference>
<dbReference type="EMBL" id="FQZK01000004">
    <property type="protein sequence ID" value="SHJ19051.1"/>
    <property type="molecule type" value="Genomic_DNA"/>
</dbReference>
<evidence type="ECO:0000256" key="1">
    <source>
        <dbReference type="ARBA" id="ARBA00010552"/>
    </source>
</evidence>
<dbReference type="GO" id="GO:0019239">
    <property type="term" value="F:deaminase activity"/>
    <property type="evidence" value="ECO:0007669"/>
    <property type="project" value="TreeGrafter"/>
</dbReference>
<evidence type="ECO:0000313" key="4">
    <source>
        <dbReference type="Proteomes" id="UP000184452"/>
    </source>
</evidence>
<name>A0A1M6HA05_9ACTN</name>
<protein>
    <submittedName>
        <fullName evidence="3">Enamine deaminase RidA, house cleaning of reactive enamine intermediates, YjgF/YER057c/UK114 family</fullName>
    </submittedName>
</protein>
<dbReference type="CDD" id="cd00448">
    <property type="entry name" value="YjgF_YER057c_UK114_family"/>
    <property type="match status" value="1"/>
</dbReference>
<reference evidence="3 4" key="1">
    <citation type="submission" date="2016-11" db="EMBL/GenBank/DDBJ databases">
        <authorList>
            <person name="Jaros S."/>
            <person name="Januszkiewicz K."/>
            <person name="Wedrychowicz H."/>
        </authorList>
    </citation>
    <scope>NUCLEOTIDE SEQUENCE [LARGE SCALE GENOMIC DNA]</scope>
    <source>
        <strain evidence="3 4">CGMCC 4.5723</strain>
    </source>
</reference>
<proteinExistence type="inferred from homology"/>
<dbReference type="STRING" id="758803.SAMN05421803_104100"/>
<dbReference type="PANTHER" id="PTHR11803">
    <property type="entry name" value="2-IMINOBUTANOATE/2-IMINOPROPANOATE DEAMINASE RIDA"/>
    <property type="match status" value="1"/>
</dbReference>
<dbReference type="GO" id="GO:0005829">
    <property type="term" value="C:cytosol"/>
    <property type="evidence" value="ECO:0007669"/>
    <property type="project" value="TreeGrafter"/>
</dbReference>
<dbReference type="OrthoDB" id="9815126at2"/>
<gene>
    <name evidence="3" type="ORF">SAMN05421803_104100</name>
</gene>
<dbReference type="SUPFAM" id="SSF55298">
    <property type="entry name" value="YjgF-like"/>
    <property type="match status" value="1"/>
</dbReference>
<organism evidence="3 4">
    <name type="scientific">Nocardiopsis flavescens</name>
    <dbReference type="NCBI Taxonomy" id="758803"/>
    <lineage>
        <taxon>Bacteria</taxon>
        <taxon>Bacillati</taxon>
        <taxon>Actinomycetota</taxon>
        <taxon>Actinomycetes</taxon>
        <taxon>Streptosporangiales</taxon>
        <taxon>Nocardiopsidaceae</taxon>
        <taxon>Nocardiopsis</taxon>
    </lineage>
</organism>
<dbReference type="RefSeq" id="WP_073377813.1">
    <property type="nucleotide sequence ID" value="NZ_FQZK01000004.1"/>
</dbReference>
<dbReference type="PANTHER" id="PTHR11803:SF58">
    <property type="entry name" value="PROTEIN HMF1-RELATED"/>
    <property type="match status" value="1"/>
</dbReference>
<dbReference type="InterPro" id="IPR035959">
    <property type="entry name" value="RutC-like_sf"/>
</dbReference>
<keyword evidence="4" id="KW-1185">Reference proteome</keyword>
<evidence type="ECO:0000256" key="2">
    <source>
        <dbReference type="SAM" id="MobiDB-lite"/>
    </source>
</evidence>
<dbReference type="InterPro" id="IPR006175">
    <property type="entry name" value="YjgF/YER057c/UK114"/>
</dbReference>
<dbReference type="AlphaFoldDB" id="A0A1M6HA05"/>
<sequence length="182" mass="19349">MDLTPHKIVNPLSLADPVGFAHALVVTPGRVVHVGGQVARRSDGKVTGEGVVQQFDRALGNVVEALRVAGADPGHVVDMRVHTTDMRGYRLNGNTLASVYRRHMGRHYPPMAVIGVTELIDPAALVQIVCTAVVPDVRDTADPGEDDETREMLEGIEESSGPVVSAGPGPEDPGDPREREPA</sequence>
<comment type="similarity">
    <text evidence="1">Belongs to the RutC family.</text>
</comment>
<feature type="compositionally biased region" description="Acidic residues" evidence="2">
    <location>
        <begin position="142"/>
        <end position="157"/>
    </location>
</feature>
<evidence type="ECO:0000313" key="3">
    <source>
        <dbReference type="EMBL" id="SHJ19051.1"/>
    </source>
</evidence>
<dbReference type="Pfam" id="PF01042">
    <property type="entry name" value="Ribonuc_L-PSP"/>
    <property type="match status" value="1"/>
</dbReference>
<dbReference type="Gene3D" id="3.30.1330.40">
    <property type="entry name" value="RutC-like"/>
    <property type="match status" value="1"/>
</dbReference>
<accession>A0A1M6HA05</accession>